<keyword evidence="3" id="KW-1185">Reference proteome</keyword>
<feature type="compositionally biased region" description="Low complexity" evidence="1">
    <location>
        <begin position="39"/>
        <end position="48"/>
    </location>
</feature>
<comment type="caution">
    <text evidence="2">The sequence shown here is derived from an EMBL/GenBank/DDBJ whole genome shotgun (WGS) entry which is preliminary data.</text>
</comment>
<feature type="region of interest" description="Disordered" evidence="1">
    <location>
        <begin position="326"/>
        <end position="346"/>
    </location>
</feature>
<feature type="compositionally biased region" description="Polar residues" evidence="1">
    <location>
        <begin position="12"/>
        <end position="30"/>
    </location>
</feature>
<protein>
    <submittedName>
        <fullName evidence="2">Uncharacterized protein</fullName>
    </submittedName>
</protein>
<evidence type="ECO:0000313" key="2">
    <source>
        <dbReference type="EMBL" id="KAL3772665.1"/>
    </source>
</evidence>
<accession>A0ABD3NHX5</accession>
<name>A0ABD3NHX5_9STRA</name>
<sequence length="1648" mass="185389">MGGPGDGWSGKRVSSLTKSQQHEVQQTMSKDTACGNGGTAKSADVATAAAAASAAARVEVFDALRAEMDFADYARGQSGQRVKRVPRNLAPTRTTKRRALQEKDVMEMAIEVDDDEDWPDGETKGRRKRLRGSRAAFDVAVIKSMPALPNIRKWEEDTKNGAREARSKEDEDNCEAINEVLDERYEMLKEVAALGIDLGLDEADKLGEDSEEIGEADGSSDDDINSINECDENGDEQDEKEFKRNSPNVSLSKNGLMKPKKRLMHRLREFASQRLAEKHGEAIGAHIRGMSETAVQKLREVAKSAPGAPQVYSSLGMVFESMLTEAEGRRDSREHGDDGEAGNNSQSNSLICRMELAQKAYASYHVASLLTKRDFVLWERSGDAAIKVAQIYSEIIVRMTKNQDINPNVSAHSNTSDFISTHKGFDPNAGPEEWRSHQKIWMENALSAYQSSDKLRPPGVDVPCKLAQVHMTLGSYMEALSILTDLRNKASGESSGDNDKPDIVTRHSEMEGSYPCWLLYSDLMMKIGYECKQWNEGAYTSQNYMFKRWLKKNSKEFDWGERRVQALCLALEAAAGSASCAKLIGWMRKRAKKYSLEKIDIDIENGNYSNAGDSHLEKEQENNVTDEDALCAKISTYEEERTKLLHRNKMELQIYDRKTKEMNLVAGSHVFKNRISSRQALLEKHRTSMKELAIRQYTEKEQSTPAANEHFDEFDFTTESLPIQGSFATVYDIAALLVKQCIELNLFDGGLLAIQSVLDYSKERVSRYQRRLERENEKPQITEHGLVQSGFKHDQINFESDDSEDDELGTYLSDDEKLEQSGALQSLKSVSLPLDIRAMHAVCLLGVGGQDYIALNFLEQVIMSNEIDVFCDDDVIHDDSLASDPSWMAFSKNFNAPVNKSFVLACVANLVAGGVEAEDQDRSKRVLRIFRKHLREVDYNQGKNQGIEGAITSSKEPDRAHTMKVLLATLKLMIHCTKKDLAALNEPGKDESKVIEKAVIDSMYTIQTMLRFHHEFWKPCYSDWSLPDFSIDVSLYVIKFPFVLLWPYPDAPTYVSPQMVSILSGALSILVQAGENKKEADFVRVAFTKAKHLISIICHADNVASKQSTKKNFESLRSFPLPHLWQTSVHMKISLRAYNLCVACCVSAFSGWEPSEFNLDNLRNSDVNFFGVTLEGQWVSGFLTNSVASSVAEQWERLSAILPELEILPFERYLEERKRTSWYQKVMGTIEKQSIDSKKIQSYGEDDGIKALLLFSSLCLIAAEGSQGDEKDELLGFSLSVLLPITQFCTDKQVWQSTIGSLCIGPRNNTKVDYYLDEHCNWLGPTKTQQGQVQNTNKTQRLPRPSKVERPHRRLPQPTYVVKVPTSVLLKLWITNGVQRNRRDEVARLSMMRVDDAMKNLRKSRTLNSLERASIDVAVALIALTAFDECENPFVCLQQAAMFAGLGSKRGNNDEAFKRFLPMKEKCSPLEALNILGRADCLRAIHFLNEAQYLCAWVASVCHSHRDHLQANLPWNSRWYVVRIMTYTVSSTIEETSAALYQDTAMREWDEIAKEEIRCGKSDALVLVSANPSEAIHNAPLEGEKMLPNDEGYQDGINGEYYQDGHSVFDSSNAEQNYFEEGQSTIEGLAREDDDDYDPYDGIEVVGV</sequence>
<feature type="compositionally biased region" description="Acidic residues" evidence="1">
    <location>
        <begin position="209"/>
        <end position="239"/>
    </location>
</feature>
<feature type="compositionally biased region" description="Basic and acidic residues" evidence="1">
    <location>
        <begin position="326"/>
        <end position="338"/>
    </location>
</feature>
<organism evidence="2 3">
    <name type="scientific">Stephanodiscus triporus</name>
    <dbReference type="NCBI Taxonomy" id="2934178"/>
    <lineage>
        <taxon>Eukaryota</taxon>
        <taxon>Sar</taxon>
        <taxon>Stramenopiles</taxon>
        <taxon>Ochrophyta</taxon>
        <taxon>Bacillariophyta</taxon>
        <taxon>Coscinodiscophyceae</taxon>
        <taxon>Thalassiosirophycidae</taxon>
        <taxon>Stephanodiscales</taxon>
        <taxon>Stephanodiscaceae</taxon>
        <taxon>Stephanodiscus</taxon>
    </lineage>
</organism>
<evidence type="ECO:0000256" key="1">
    <source>
        <dbReference type="SAM" id="MobiDB-lite"/>
    </source>
</evidence>
<reference evidence="2 3" key="1">
    <citation type="submission" date="2024-10" db="EMBL/GenBank/DDBJ databases">
        <title>Updated reference genomes for cyclostephanoid diatoms.</title>
        <authorList>
            <person name="Roberts W.R."/>
            <person name="Alverson A.J."/>
        </authorList>
    </citation>
    <scope>NUCLEOTIDE SEQUENCE [LARGE SCALE GENOMIC DNA]</scope>
    <source>
        <strain evidence="2 3">AJA276-08</strain>
    </source>
</reference>
<proteinExistence type="predicted"/>
<gene>
    <name evidence="2" type="ORF">ACHAW5_008615</name>
</gene>
<feature type="region of interest" description="Disordered" evidence="1">
    <location>
        <begin position="1326"/>
        <end position="1351"/>
    </location>
</feature>
<evidence type="ECO:0000313" key="3">
    <source>
        <dbReference type="Proteomes" id="UP001530315"/>
    </source>
</evidence>
<feature type="region of interest" description="Disordered" evidence="1">
    <location>
        <begin position="1"/>
        <end position="48"/>
    </location>
</feature>
<dbReference type="Proteomes" id="UP001530315">
    <property type="component" value="Unassembled WGS sequence"/>
</dbReference>
<feature type="region of interest" description="Disordered" evidence="1">
    <location>
        <begin position="208"/>
        <end position="258"/>
    </location>
</feature>
<dbReference type="EMBL" id="JALLAZ020001572">
    <property type="protein sequence ID" value="KAL3772665.1"/>
    <property type="molecule type" value="Genomic_DNA"/>
</dbReference>
<feature type="compositionally biased region" description="Polar residues" evidence="1">
    <location>
        <begin position="1326"/>
        <end position="1340"/>
    </location>
</feature>